<sequence length="225" mass="26000">MSYQVTEHPFYQKSSKEKRAFYFKLVFFAILANALLSLLFYLVSPLILPLGFLFIAISLSCLAPFIDTPSLVKSGKLGYLSPMLLMEKEKHGVVKLHGGTLLDYTFLFQKDWPTNKRRKFVMREMISGLIELLKKLESDEKQIVFRGSSYILNAKTLRRFGFETQSVDGFQYIILILNFAPLTIAKSMVDKRLSFPNLSNVNTFEISYADLKAHKEKLYKLREKL</sequence>
<dbReference type="Proteomes" id="UP000642920">
    <property type="component" value="Unassembled WGS sequence"/>
</dbReference>
<evidence type="ECO:0000313" key="3">
    <source>
        <dbReference type="Proteomes" id="UP000642920"/>
    </source>
</evidence>
<gene>
    <name evidence="2" type="ORF">JKP34_09760</name>
</gene>
<feature type="transmembrane region" description="Helical" evidence="1">
    <location>
        <begin position="21"/>
        <end position="41"/>
    </location>
</feature>
<keyword evidence="1" id="KW-1133">Transmembrane helix</keyword>
<organism evidence="2 3">
    <name type="scientific">Marivirga atlantica</name>
    <dbReference type="NCBI Taxonomy" id="1548457"/>
    <lineage>
        <taxon>Bacteria</taxon>
        <taxon>Pseudomonadati</taxon>
        <taxon>Bacteroidota</taxon>
        <taxon>Cytophagia</taxon>
        <taxon>Cytophagales</taxon>
        <taxon>Marivirgaceae</taxon>
        <taxon>Marivirga</taxon>
    </lineage>
</organism>
<keyword evidence="1" id="KW-0812">Transmembrane</keyword>
<comment type="caution">
    <text evidence="2">The sequence shown here is derived from an EMBL/GenBank/DDBJ whole genome shotgun (WGS) entry which is preliminary data.</text>
</comment>
<keyword evidence="1" id="KW-0472">Membrane</keyword>
<evidence type="ECO:0000256" key="1">
    <source>
        <dbReference type="SAM" id="Phobius"/>
    </source>
</evidence>
<proteinExistence type="predicted"/>
<protein>
    <submittedName>
        <fullName evidence="2">Uncharacterized protein</fullName>
    </submittedName>
</protein>
<dbReference type="RefSeq" id="WP_201920359.1">
    <property type="nucleotide sequence ID" value="NZ_JAERQG010000002.1"/>
</dbReference>
<accession>A0A937AMR0</accession>
<keyword evidence="3" id="KW-1185">Reference proteome</keyword>
<feature type="transmembrane region" description="Helical" evidence="1">
    <location>
        <begin position="47"/>
        <end position="66"/>
    </location>
</feature>
<reference evidence="2" key="1">
    <citation type="submission" date="2021-01" db="EMBL/GenBank/DDBJ databases">
        <title>Marivirga sp. nov., isolated from intertidal surface sediments.</title>
        <authorList>
            <person name="Zhang M."/>
        </authorList>
    </citation>
    <scope>NUCLEOTIDE SEQUENCE</scope>
    <source>
        <strain evidence="2">SM1354</strain>
    </source>
</reference>
<dbReference type="EMBL" id="JAERQG010000002">
    <property type="protein sequence ID" value="MBL0765537.1"/>
    <property type="molecule type" value="Genomic_DNA"/>
</dbReference>
<dbReference type="AlphaFoldDB" id="A0A937AMR0"/>
<evidence type="ECO:0000313" key="2">
    <source>
        <dbReference type="EMBL" id="MBL0765537.1"/>
    </source>
</evidence>
<name>A0A937AMR0_9BACT</name>